<evidence type="ECO:0000313" key="1">
    <source>
        <dbReference type="EMBL" id="CAH1782314.1"/>
    </source>
</evidence>
<sequence length="326" mass="36749">MGAANFKQLLVIWLICSSLASIDAKKKAKKPTCKDRVQKAKNTLNSLSTIEDECNVELKCPREEPIVDKAEMLTILEGMKSSIDRMANCTCAGAVTGHHGYTVKSNYEAYDYPVIFKDDEVRWKLFWWFKANTTWPALVSDVLKDKYGDCDVNAPYCFSRLPEVLQERVAEMLGVDSDGNVYRWKFNPGNNVAHAVWRAFHDHEYVKVTNGNPWNPKVVSGTPPKATQDCFHYRMEHGVASLQIDDDNCDCKTSLSMGHGMCGDGFSTTYGPENVFGVDLLYDHYCQTPSPKNGLRLYFRDDDDCINVTCPSGLQCKDGIHSYTCR</sequence>
<gene>
    <name evidence="1" type="ORF">OFUS_LOCUS8775</name>
</gene>
<dbReference type="OrthoDB" id="5972840at2759"/>
<dbReference type="EMBL" id="CAIIXF020000004">
    <property type="protein sequence ID" value="CAH1782314.1"/>
    <property type="molecule type" value="Genomic_DNA"/>
</dbReference>
<accession>A0A8J1USR8</accession>
<dbReference type="AlphaFoldDB" id="A0A8J1USR8"/>
<organism evidence="1 2">
    <name type="scientific">Owenia fusiformis</name>
    <name type="common">Polychaete worm</name>
    <dbReference type="NCBI Taxonomy" id="6347"/>
    <lineage>
        <taxon>Eukaryota</taxon>
        <taxon>Metazoa</taxon>
        <taxon>Spiralia</taxon>
        <taxon>Lophotrochozoa</taxon>
        <taxon>Annelida</taxon>
        <taxon>Polychaeta</taxon>
        <taxon>Sedentaria</taxon>
        <taxon>Canalipalpata</taxon>
        <taxon>Sabellida</taxon>
        <taxon>Oweniida</taxon>
        <taxon>Oweniidae</taxon>
        <taxon>Owenia</taxon>
    </lineage>
</organism>
<comment type="caution">
    <text evidence="1">The sequence shown here is derived from an EMBL/GenBank/DDBJ whole genome shotgun (WGS) entry which is preliminary data.</text>
</comment>
<proteinExistence type="predicted"/>
<name>A0A8J1USR8_OWEFU</name>
<reference evidence="1" key="1">
    <citation type="submission" date="2022-03" db="EMBL/GenBank/DDBJ databases">
        <authorList>
            <person name="Martin C."/>
        </authorList>
    </citation>
    <scope>NUCLEOTIDE SEQUENCE</scope>
</reference>
<keyword evidence="2" id="KW-1185">Reference proteome</keyword>
<dbReference type="Proteomes" id="UP000749559">
    <property type="component" value="Unassembled WGS sequence"/>
</dbReference>
<protein>
    <submittedName>
        <fullName evidence="1">Uncharacterized protein</fullName>
    </submittedName>
</protein>
<evidence type="ECO:0000313" key="2">
    <source>
        <dbReference type="Proteomes" id="UP000749559"/>
    </source>
</evidence>